<accession>A0A7W9Q210</accession>
<dbReference type="Proteomes" id="UP000585836">
    <property type="component" value="Unassembled WGS sequence"/>
</dbReference>
<keyword evidence="3" id="KW-1185">Reference proteome</keyword>
<dbReference type="RefSeq" id="WP_184974114.1">
    <property type="nucleotide sequence ID" value="NZ_BAAAWF010000070.1"/>
</dbReference>
<evidence type="ECO:0000313" key="2">
    <source>
        <dbReference type="EMBL" id="MBB5932095.1"/>
    </source>
</evidence>
<reference evidence="2 3" key="1">
    <citation type="submission" date="2020-08" db="EMBL/GenBank/DDBJ databases">
        <title>Genomic Encyclopedia of Type Strains, Phase III (KMG-III): the genomes of soil and plant-associated and newly described type strains.</title>
        <authorList>
            <person name="Whitman W."/>
        </authorList>
    </citation>
    <scope>NUCLEOTIDE SEQUENCE [LARGE SCALE GENOMIC DNA]</scope>
    <source>
        <strain evidence="2 3">CECT 3313</strain>
    </source>
</reference>
<dbReference type="AlphaFoldDB" id="A0A7W9Q210"/>
<evidence type="ECO:0000313" key="3">
    <source>
        <dbReference type="Proteomes" id="UP000585836"/>
    </source>
</evidence>
<organism evidence="2 3">
    <name type="scientific">Streptomyces echinatus</name>
    <dbReference type="NCBI Taxonomy" id="67293"/>
    <lineage>
        <taxon>Bacteria</taxon>
        <taxon>Bacillati</taxon>
        <taxon>Actinomycetota</taxon>
        <taxon>Actinomycetes</taxon>
        <taxon>Kitasatosporales</taxon>
        <taxon>Streptomycetaceae</taxon>
        <taxon>Streptomyces</taxon>
    </lineage>
</organism>
<dbReference type="EMBL" id="JACHJK010000021">
    <property type="protein sequence ID" value="MBB5932095.1"/>
    <property type="molecule type" value="Genomic_DNA"/>
</dbReference>
<evidence type="ECO:0008006" key="4">
    <source>
        <dbReference type="Google" id="ProtNLM"/>
    </source>
</evidence>
<feature type="region of interest" description="Disordered" evidence="1">
    <location>
        <begin position="1"/>
        <end position="51"/>
    </location>
</feature>
<gene>
    <name evidence="2" type="ORF">FHS34_007604</name>
</gene>
<protein>
    <recommendedName>
        <fullName evidence="4">Glyoxalase</fullName>
    </recommendedName>
</protein>
<proteinExistence type="predicted"/>
<evidence type="ECO:0000256" key="1">
    <source>
        <dbReference type="SAM" id="MobiDB-lite"/>
    </source>
</evidence>
<comment type="caution">
    <text evidence="2">The sequence shown here is derived from an EMBL/GenBank/DDBJ whole genome shotgun (WGS) entry which is preliminary data.</text>
</comment>
<feature type="compositionally biased region" description="Low complexity" evidence="1">
    <location>
        <begin position="17"/>
        <end position="31"/>
    </location>
</feature>
<sequence length="51" mass="5296">MPTAYACRPVVPESDGAEPAPTVPPSASAAAPHRRYAAAMQDPEGNEFDVV</sequence>
<name>A0A7W9Q210_9ACTN</name>